<evidence type="ECO:0000256" key="1">
    <source>
        <dbReference type="SAM" id="MobiDB-lite"/>
    </source>
</evidence>
<dbReference type="EMBL" id="SPSG01003714">
    <property type="protein sequence ID" value="TFU54872.1"/>
    <property type="molecule type" value="Genomic_DNA"/>
</dbReference>
<evidence type="ECO:0000313" key="2">
    <source>
        <dbReference type="EMBL" id="TFU54872.1"/>
    </source>
</evidence>
<dbReference type="AlphaFoldDB" id="A0A9X8YMI6"/>
<evidence type="ECO:0008006" key="3">
    <source>
        <dbReference type="Google" id="ProtNLM"/>
    </source>
</evidence>
<sequence>MTTMNRIEYARHAGVDRKTISRWIKAGKYIVLSGDNIDVEASDRAIALWRDSTDGRTKNAVKPHQPTTPEPIPQNETGGSPPDDADDFVKAFMLANGADMSKEEASRVKENYLALLTKLEFQQKDGQLIELEQAEKVLFDCFRAQRDSWLNWPSRVAPLMAADLDVPADRMTEVLAEHVHKQITSLGEPEFNAEET</sequence>
<protein>
    <recommendedName>
        <fullName evidence="3">Terminase small subunit</fullName>
    </recommendedName>
</protein>
<comment type="caution">
    <text evidence="2">The sequence shown here is derived from an EMBL/GenBank/DDBJ whole genome shotgun (WGS) entry which is preliminary data.</text>
</comment>
<organism evidence="2">
    <name type="scientific">Serratia marcescens</name>
    <dbReference type="NCBI Taxonomy" id="615"/>
    <lineage>
        <taxon>Bacteria</taxon>
        <taxon>Pseudomonadati</taxon>
        <taxon>Pseudomonadota</taxon>
        <taxon>Gammaproteobacteria</taxon>
        <taxon>Enterobacterales</taxon>
        <taxon>Yersiniaceae</taxon>
        <taxon>Serratia</taxon>
    </lineage>
</organism>
<feature type="region of interest" description="Disordered" evidence="1">
    <location>
        <begin position="54"/>
        <end position="86"/>
    </location>
</feature>
<reference evidence="2" key="1">
    <citation type="submission" date="2019-03" db="EMBL/GenBank/DDBJ databases">
        <title>Serratia marcescens strain N2 draft genome.</title>
        <authorList>
            <person name="Yassin A."/>
            <person name="El-Kenawy N."/>
            <person name="Youssef N.H."/>
        </authorList>
    </citation>
    <scope>NUCLEOTIDE SEQUENCE [LARGE SCALE GENOMIC DNA]</scope>
    <source>
        <strain evidence="2">N2</strain>
    </source>
</reference>
<name>A0A9X8YMI6_SERMA</name>
<proteinExistence type="predicted"/>
<accession>A0A9X8YMI6</accession>
<gene>
    <name evidence="2" type="ORF">E0L31_26930</name>
</gene>